<sequence length="337" mass="38400">MKNTMQATLLSEARPSPVVRSSDEGDTSTPRRKRNVGQPQQLELVLADMVDVAPKDDLASMEIPLYSLSKNKDTETRVYQRGNRSVRIIPSGEGAATVFDKDLILYVASQLVERMNRKLPVSPTVQIQTYDFIKATDRDDSRGGYENILGMLRRLRGTTIETNIPTGGERQADGFSLITNYSVISGKRSFNKKKGENVERVLSFTVTLSDWIYNGLLELEVLTLDRKYFQLGKAIERKLYEVARKHCGTDKAMWEVGIDLLAEKIGFRRDRPKFRSELRAIIKADTLPEYRMALDQSRRPDMVVFYTRDAAALSKHIRTQGCYDWFRALETKETLTA</sequence>
<proteinExistence type="predicted"/>
<name>A0A6P2S1Y4_BURL3</name>
<reference evidence="2 3" key="1">
    <citation type="submission" date="2019-09" db="EMBL/GenBank/DDBJ databases">
        <authorList>
            <person name="Depoorter E."/>
        </authorList>
    </citation>
    <scope>NUCLEOTIDE SEQUENCE [LARGE SCALE GENOMIC DNA]</scope>
    <source>
        <strain evidence="2">LMG 23254</strain>
    </source>
</reference>
<dbReference type="InterPro" id="IPR018777">
    <property type="entry name" value="Replication_initiator_prot_A"/>
</dbReference>
<dbReference type="Proteomes" id="UP000494218">
    <property type="component" value="Unassembled WGS sequence"/>
</dbReference>
<evidence type="ECO:0000256" key="1">
    <source>
        <dbReference type="SAM" id="MobiDB-lite"/>
    </source>
</evidence>
<feature type="region of interest" description="Disordered" evidence="1">
    <location>
        <begin position="1"/>
        <end position="40"/>
    </location>
</feature>
<dbReference type="AlphaFoldDB" id="A0A6P2S1Y4"/>
<dbReference type="RefSeq" id="WP_223274457.1">
    <property type="nucleotide sequence ID" value="NZ_CABVPW010000048.1"/>
</dbReference>
<protein>
    <submittedName>
        <fullName evidence="2">Putative plasmid replication-associated protein</fullName>
    </submittedName>
</protein>
<accession>A0A6P2S1Y4</accession>
<evidence type="ECO:0000313" key="2">
    <source>
        <dbReference type="EMBL" id="VWC40162.1"/>
    </source>
</evidence>
<evidence type="ECO:0000313" key="3">
    <source>
        <dbReference type="Proteomes" id="UP000494218"/>
    </source>
</evidence>
<organism evidence="2 3">
    <name type="scientific">Burkholderia lata (strain ATCC 17760 / DSM 23089 / LMG 22485 / NCIMB 9086 / R18194 / 383)</name>
    <dbReference type="NCBI Taxonomy" id="482957"/>
    <lineage>
        <taxon>Bacteria</taxon>
        <taxon>Pseudomonadati</taxon>
        <taxon>Pseudomonadota</taxon>
        <taxon>Betaproteobacteria</taxon>
        <taxon>Burkholderiales</taxon>
        <taxon>Burkholderiaceae</taxon>
        <taxon>Burkholderia</taxon>
        <taxon>Burkholderia cepacia complex</taxon>
    </lineage>
</organism>
<dbReference type="EMBL" id="CABVPW010000048">
    <property type="protein sequence ID" value="VWC40162.1"/>
    <property type="molecule type" value="Genomic_DNA"/>
</dbReference>
<gene>
    <name evidence="2" type="ORF">BLA23254_06904</name>
</gene>
<dbReference type="Pfam" id="PF10134">
    <property type="entry name" value="RPA"/>
    <property type="match status" value="1"/>
</dbReference>